<comment type="caution">
    <text evidence="1">The sequence shown here is derived from an EMBL/GenBank/DDBJ whole genome shotgun (WGS) entry which is preliminary data.</text>
</comment>
<proteinExistence type="predicted"/>
<evidence type="ECO:0000313" key="2">
    <source>
        <dbReference type="Proteomes" id="UP000004061"/>
    </source>
</evidence>
<protein>
    <submittedName>
        <fullName evidence="1">Uncharacterized protein</fullName>
    </submittedName>
</protein>
<evidence type="ECO:0000313" key="1">
    <source>
        <dbReference type="EMBL" id="EDZ94424.1"/>
    </source>
</evidence>
<accession>B5W1Z5</accession>
<dbReference type="EMBL" id="ABYK01000019">
    <property type="protein sequence ID" value="EDZ94424.1"/>
    <property type="molecule type" value="Genomic_DNA"/>
</dbReference>
<gene>
    <name evidence="1" type="ORF">AmaxDRAFT_2793</name>
</gene>
<sequence>MVFDGLLKASQLVAAKTQQLTPLKTLGLQGGYGFTNQRLR</sequence>
<dbReference type="Proteomes" id="UP000004061">
    <property type="component" value="Unassembled WGS sequence"/>
</dbReference>
<name>B5W1Z5_LIMMA</name>
<organism evidence="1 2">
    <name type="scientific">Limnospira maxima CS-328</name>
    <dbReference type="NCBI Taxonomy" id="513049"/>
    <lineage>
        <taxon>Bacteria</taxon>
        <taxon>Bacillati</taxon>
        <taxon>Cyanobacteriota</taxon>
        <taxon>Cyanophyceae</taxon>
        <taxon>Oscillatoriophycideae</taxon>
        <taxon>Oscillatoriales</taxon>
        <taxon>Sirenicapillariaceae</taxon>
        <taxon>Limnospira</taxon>
    </lineage>
</organism>
<dbReference type="AlphaFoldDB" id="B5W1Z5"/>
<reference evidence="1 2" key="1">
    <citation type="journal article" date="2011" name="Appl. Environ. Microbiol.">
        <title>Contribution of a Sodium Ion Gradient to Energy Conservation during Fermentation in the Cyanobacterium Arthrospira (Spirulina) maxima CS-328.</title>
        <authorList>
            <person name="Carrieri D."/>
            <person name="Ananyev G."/>
            <person name="Lenz O."/>
            <person name="Bryant D.A."/>
            <person name="Dismukes G.C."/>
        </authorList>
    </citation>
    <scope>NUCLEOTIDE SEQUENCE [LARGE SCALE GENOMIC DNA]</scope>
    <source>
        <strain evidence="1 2">CS-328</strain>
    </source>
</reference>
<keyword evidence="2" id="KW-1185">Reference proteome</keyword>